<dbReference type="PANTHER" id="PTHR43330">
    <property type="entry name" value="METHIONINE AMINOPEPTIDASE"/>
    <property type="match status" value="1"/>
</dbReference>
<dbReference type="EMBL" id="NIBG01000018">
    <property type="protein sequence ID" value="PAB58195.1"/>
    <property type="molecule type" value="Genomic_DNA"/>
</dbReference>
<dbReference type="InterPro" id="IPR000994">
    <property type="entry name" value="Pept_M24"/>
</dbReference>
<dbReference type="AlphaFoldDB" id="A0A267MH45"/>
<evidence type="ECO:0000256" key="3">
    <source>
        <dbReference type="ARBA" id="ARBA00022670"/>
    </source>
</evidence>
<feature type="binding site" evidence="6">
    <location>
        <position position="201"/>
    </location>
    <ligand>
        <name>a divalent metal cation</name>
        <dbReference type="ChEBI" id="CHEBI:60240"/>
        <label>2</label>
        <note>catalytic</note>
    </ligand>
</feature>
<feature type="domain" description="Peptidase M24" evidence="8">
    <location>
        <begin position="11"/>
        <end position="239"/>
    </location>
</feature>
<dbReference type="Gene3D" id="3.90.230.10">
    <property type="entry name" value="Creatinase/methionine aminopeptidase superfamily"/>
    <property type="match status" value="1"/>
</dbReference>
<evidence type="ECO:0000259" key="8">
    <source>
        <dbReference type="Pfam" id="PF00557"/>
    </source>
</evidence>
<feature type="binding site" evidence="6">
    <location>
        <position position="105"/>
    </location>
    <ligand>
        <name>a divalent metal cation</name>
        <dbReference type="ChEBI" id="CHEBI:60240"/>
        <label>1</label>
    </ligand>
</feature>
<comment type="cofactor">
    <cofactor evidence="6">
        <name>Co(2+)</name>
        <dbReference type="ChEBI" id="CHEBI:48828"/>
    </cofactor>
    <cofactor evidence="6">
        <name>Zn(2+)</name>
        <dbReference type="ChEBI" id="CHEBI:29105"/>
    </cofactor>
    <cofactor evidence="6">
        <name>Mn(2+)</name>
        <dbReference type="ChEBI" id="CHEBI:29035"/>
    </cofactor>
    <cofactor evidence="6">
        <name>Fe(2+)</name>
        <dbReference type="ChEBI" id="CHEBI:29033"/>
    </cofactor>
    <text evidence="6">Binds 2 divalent metal cations per subunit. Has a high-affinity and a low affinity metal-binding site. The true nature of the physiological cofactor is under debate. The enzyme is active with cobalt, zinc, manganese or divalent iron ions. Most likely, methionine aminopeptidases function as mononuclear Fe(2+)-metalloproteases under physiological conditions, and the catalytically relevant metal-binding site has been assigned to the histidine-containing high-affinity site.</text>
</comment>
<dbReference type="InterPro" id="IPR036005">
    <property type="entry name" value="Creatinase/aminopeptidase-like"/>
</dbReference>
<name>A0A267MH45_9FIRM</name>
<feature type="binding site" evidence="6">
    <location>
        <position position="232"/>
    </location>
    <ligand>
        <name>a divalent metal cation</name>
        <dbReference type="ChEBI" id="CHEBI:60240"/>
        <label>1</label>
    </ligand>
</feature>
<comment type="subunit">
    <text evidence="6">Monomer.</text>
</comment>
<organism evidence="9 10">
    <name type="scientific">Anaeromicrobium sediminis</name>
    <dbReference type="NCBI Taxonomy" id="1478221"/>
    <lineage>
        <taxon>Bacteria</taxon>
        <taxon>Bacillati</taxon>
        <taxon>Bacillota</taxon>
        <taxon>Clostridia</taxon>
        <taxon>Peptostreptococcales</taxon>
        <taxon>Thermotaleaceae</taxon>
        <taxon>Anaeromicrobium</taxon>
    </lineage>
</organism>
<dbReference type="RefSeq" id="WP_095134798.1">
    <property type="nucleotide sequence ID" value="NZ_NIBG01000018.1"/>
</dbReference>
<gene>
    <name evidence="6 9" type="primary">map</name>
    <name evidence="9" type="ORF">CCE28_16275</name>
</gene>
<comment type="catalytic activity">
    <reaction evidence="6 7">
        <text>Release of N-terminal amino acids, preferentially methionine, from peptides and arylamides.</text>
        <dbReference type="EC" id="3.4.11.18"/>
    </reaction>
</comment>
<keyword evidence="3 6" id="KW-0645">Protease</keyword>
<dbReference type="EC" id="3.4.11.18" evidence="6 7"/>
<dbReference type="GO" id="GO:0046872">
    <property type="term" value="F:metal ion binding"/>
    <property type="evidence" value="ECO:0007669"/>
    <property type="project" value="UniProtKB-UniRule"/>
</dbReference>
<feature type="binding site" evidence="6">
    <location>
        <position position="168"/>
    </location>
    <ligand>
        <name>a divalent metal cation</name>
        <dbReference type="ChEBI" id="CHEBI:60240"/>
        <label>2</label>
        <note>catalytic</note>
    </ligand>
</feature>
<evidence type="ECO:0000256" key="4">
    <source>
        <dbReference type="ARBA" id="ARBA00022723"/>
    </source>
</evidence>
<keyword evidence="4 6" id="KW-0479">Metal-binding</keyword>
<dbReference type="HAMAP" id="MF_01974">
    <property type="entry name" value="MetAP_1"/>
    <property type="match status" value="1"/>
</dbReference>
<keyword evidence="5 6" id="KW-0378">Hydrolase</keyword>
<proteinExistence type="inferred from homology"/>
<evidence type="ECO:0000256" key="5">
    <source>
        <dbReference type="ARBA" id="ARBA00022801"/>
    </source>
</evidence>
<dbReference type="GO" id="GO:0004239">
    <property type="term" value="F:initiator methionyl aminopeptidase activity"/>
    <property type="evidence" value="ECO:0007669"/>
    <property type="project" value="UniProtKB-UniRule"/>
</dbReference>
<evidence type="ECO:0000256" key="2">
    <source>
        <dbReference type="ARBA" id="ARBA00022438"/>
    </source>
</evidence>
<feature type="binding site" evidence="6">
    <location>
        <position position="232"/>
    </location>
    <ligand>
        <name>a divalent metal cation</name>
        <dbReference type="ChEBI" id="CHEBI:60240"/>
        <label>2</label>
        <note>catalytic</note>
    </ligand>
</feature>
<feature type="binding site" evidence="6">
    <location>
        <position position="175"/>
    </location>
    <ligand>
        <name>substrate</name>
    </ligand>
</feature>
<dbReference type="Pfam" id="PF00557">
    <property type="entry name" value="Peptidase_M24"/>
    <property type="match status" value="1"/>
</dbReference>
<dbReference type="OrthoDB" id="9802055at2"/>
<protein>
    <recommendedName>
        <fullName evidence="6 7">Methionine aminopeptidase</fullName>
        <shortName evidence="6">MAP</shortName>
        <shortName evidence="6">MetAP</shortName>
        <ecNumber evidence="6 7">3.4.11.18</ecNumber>
    </recommendedName>
    <alternativeName>
        <fullName evidence="6">Peptidase M</fullName>
    </alternativeName>
</protein>
<dbReference type="GO" id="GO:0006508">
    <property type="term" value="P:proteolysis"/>
    <property type="evidence" value="ECO:0007669"/>
    <property type="project" value="UniProtKB-KW"/>
</dbReference>
<feature type="binding site" evidence="6">
    <location>
        <position position="77"/>
    </location>
    <ligand>
        <name>substrate</name>
    </ligand>
</feature>
<dbReference type="InterPro" id="IPR001714">
    <property type="entry name" value="Pept_M24_MAP"/>
</dbReference>
<evidence type="ECO:0000313" key="10">
    <source>
        <dbReference type="Proteomes" id="UP000216024"/>
    </source>
</evidence>
<evidence type="ECO:0000256" key="7">
    <source>
        <dbReference type="RuleBase" id="RU003653"/>
    </source>
</evidence>
<dbReference type="GO" id="GO:0070006">
    <property type="term" value="F:metalloaminopeptidase activity"/>
    <property type="evidence" value="ECO:0007669"/>
    <property type="project" value="UniProtKB-UniRule"/>
</dbReference>
<feature type="binding site" evidence="6">
    <location>
        <position position="94"/>
    </location>
    <ligand>
        <name>a divalent metal cation</name>
        <dbReference type="ChEBI" id="CHEBI:60240"/>
        <label>1</label>
    </ligand>
</feature>
<evidence type="ECO:0000256" key="6">
    <source>
        <dbReference type="HAMAP-Rule" id="MF_01974"/>
    </source>
</evidence>
<reference evidence="9 10" key="1">
    <citation type="submission" date="2017-06" db="EMBL/GenBank/DDBJ databases">
        <title>Draft genome sequence of anaerobic fermentative bacterium Anaeromicrobium sediminis DY2726D isolated from West Pacific Ocean sediments.</title>
        <authorList>
            <person name="Zeng X."/>
        </authorList>
    </citation>
    <scope>NUCLEOTIDE SEQUENCE [LARGE SCALE GENOMIC DNA]</scope>
    <source>
        <strain evidence="9 10">DY2726D</strain>
    </source>
</reference>
<dbReference type="InterPro" id="IPR002467">
    <property type="entry name" value="Pept_M24A_MAP1"/>
</dbReference>
<comment type="similarity">
    <text evidence="6">Belongs to the peptidase M24A family. Methionine aminopeptidase type 1 subfamily.</text>
</comment>
<evidence type="ECO:0000256" key="1">
    <source>
        <dbReference type="ARBA" id="ARBA00002521"/>
    </source>
</evidence>
<dbReference type="NCBIfam" id="TIGR00500">
    <property type="entry name" value="met_pdase_I"/>
    <property type="match status" value="1"/>
</dbReference>
<keyword evidence="2 6" id="KW-0031">Aminopeptidase</keyword>
<feature type="binding site" evidence="6">
    <location>
        <position position="105"/>
    </location>
    <ligand>
        <name>a divalent metal cation</name>
        <dbReference type="ChEBI" id="CHEBI:60240"/>
        <label>2</label>
        <note>catalytic</note>
    </ligand>
</feature>
<comment type="caution">
    <text evidence="9">The sequence shown here is derived from an EMBL/GenBank/DDBJ whole genome shotgun (WGS) entry which is preliminary data.</text>
</comment>
<dbReference type="Proteomes" id="UP000216024">
    <property type="component" value="Unassembled WGS sequence"/>
</dbReference>
<dbReference type="PANTHER" id="PTHR43330:SF27">
    <property type="entry name" value="METHIONINE AMINOPEPTIDASE"/>
    <property type="match status" value="1"/>
</dbReference>
<comment type="function">
    <text evidence="1 6">Removes the N-terminal methionine from nascent proteins. The N-terminal methionine is often cleaved when the second residue in the primary sequence is small and uncharged (Met-Ala-, Cys, Gly, Pro, Ser, Thr, or Val). Requires deformylation of the N(alpha)-formylated initiator methionine before it can be hydrolyzed.</text>
</comment>
<dbReference type="CDD" id="cd01086">
    <property type="entry name" value="MetAP1"/>
    <property type="match status" value="1"/>
</dbReference>
<sequence>MIIIKSKKEIEYMKEAGKIVAYTHELLREYIKPGITTKELDHIAENEIRKHGAIPAFKGYHGFPATICASINEEVVHGIPGLKTLEDGDIISIDIGAVINGYYGDAARTHAVGNVSEEASRLIQVTKQSFYEGLKFCKEGYRLSDISHAVQKYVEENGFSVVRDFVGHGIGQNMHEDPQIPNYGLPGKGPRLKSGMVLAIEPMVNMGSYHVKTLLDNWTVVTIDGKYSAHYEHSVAITEDEPIILTTI</sequence>
<evidence type="ECO:0000313" key="9">
    <source>
        <dbReference type="EMBL" id="PAB58195.1"/>
    </source>
</evidence>
<accession>A0A267MH45</accession>
<dbReference type="GO" id="GO:0005829">
    <property type="term" value="C:cytosol"/>
    <property type="evidence" value="ECO:0007669"/>
    <property type="project" value="TreeGrafter"/>
</dbReference>
<dbReference type="PRINTS" id="PR00599">
    <property type="entry name" value="MAPEPTIDASE"/>
</dbReference>
<keyword evidence="10" id="KW-1185">Reference proteome</keyword>
<dbReference type="PROSITE" id="PS00680">
    <property type="entry name" value="MAP_1"/>
    <property type="match status" value="1"/>
</dbReference>
<dbReference type="SUPFAM" id="SSF55920">
    <property type="entry name" value="Creatinase/aminopeptidase"/>
    <property type="match status" value="1"/>
</dbReference>